<dbReference type="PROSITE" id="PS52015">
    <property type="entry name" value="TONB_CTD"/>
    <property type="match status" value="1"/>
</dbReference>
<keyword evidence="3" id="KW-0813">Transport</keyword>
<evidence type="ECO:0000256" key="6">
    <source>
        <dbReference type="ARBA" id="ARBA00022692"/>
    </source>
</evidence>
<dbReference type="GO" id="GO:0030288">
    <property type="term" value="C:outer membrane-bounded periplasmic space"/>
    <property type="evidence" value="ECO:0007669"/>
    <property type="project" value="InterPro"/>
</dbReference>
<evidence type="ECO:0000313" key="13">
    <source>
        <dbReference type="EMBL" id="TLD97753.1"/>
    </source>
</evidence>
<dbReference type="PROSITE" id="PS51257">
    <property type="entry name" value="PROKAR_LIPOPROTEIN"/>
    <property type="match status" value="1"/>
</dbReference>
<dbReference type="EMBL" id="JRPR02000001">
    <property type="protein sequence ID" value="TLD97753.1"/>
    <property type="molecule type" value="Genomic_DNA"/>
</dbReference>
<evidence type="ECO:0000256" key="7">
    <source>
        <dbReference type="ARBA" id="ARBA00022927"/>
    </source>
</evidence>
<dbReference type="NCBIfam" id="TIGR01352">
    <property type="entry name" value="tonB_Cterm"/>
    <property type="match status" value="1"/>
</dbReference>
<feature type="compositionally biased region" description="Basic and acidic residues" evidence="10">
    <location>
        <begin position="90"/>
        <end position="108"/>
    </location>
</feature>
<dbReference type="InterPro" id="IPR037682">
    <property type="entry name" value="TonB_C"/>
</dbReference>
<dbReference type="PRINTS" id="PR01374">
    <property type="entry name" value="TONBPROTEIN"/>
</dbReference>
<keyword evidence="5" id="KW-0997">Cell inner membrane</keyword>
<dbReference type="GO" id="GO:0098797">
    <property type="term" value="C:plasma membrane protein complex"/>
    <property type="evidence" value="ECO:0007669"/>
    <property type="project" value="TreeGrafter"/>
</dbReference>
<dbReference type="Pfam" id="PF03544">
    <property type="entry name" value="TonB_C"/>
    <property type="match status" value="1"/>
</dbReference>
<dbReference type="PANTHER" id="PTHR33446:SF2">
    <property type="entry name" value="PROTEIN TONB"/>
    <property type="match status" value="1"/>
</dbReference>
<feature type="region of interest" description="Disordered" evidence="10">
    <location>
        <begin position="55"/>
        <end position="154"/>
    </location>
</feature>
<evidence type="ECO:0000256" key="1">
    <source>
        <dbReference type="ARBA" id="ARBA00004383"/>
    </source>
</evidence>
<evidence type="ECO:0000256" key="10">
    <source>
        <dbReference type="SAM" id="MobiDB-lite"/>
    </source>
</evidence>
<evidence type="ECO:0000256" key="9">
    <source>
        <dbReference type="ARBA" id="ARBA00023136"/>
    </source>
</evidence>
<evidence type="ECO:0000256" key="11">
    <source>
        <dbReference type="SAM" id="Phobius"/>
    </source>
</evidence>
<dbReference type="GO" id="GO:0015891">
    <property type="term" value="P:siderophore transport"/>
    <property type="evidence" value="ECO:0007669"/>
    <property type="project" value="InterPro"/>
</dbReference>
<reference evidence="13 14" key="1">
    <citation type="journal article" date="2014" name="Genome Announc.">
        <title>Draft genome sequences of eight enterohepatic helicobacter species isolated from both laboratory and wild rodents.</title>
        <authorList>
            <person name="Sheh A."/>
            <person name="Shen Z."/>
            <person name="Fox J.G."/>
        </authorList>
    </citation>
    <scope>NUCLEOTIDE SEQUENCE [LARGE SCALE GENOMIC DNA]</scope>
    <source>
        <strain evidence="13 14">MIT 09-6949</strain>
    </source>
</reference>
<evidence type="ECO:0000256" key="5">
    <source>
        <dbReference type="ARBA" id="ARBA00022519"/>
    </source>
</evidence>
<evidence type="ECO:0000256" key="8">
    <source>
        <dbReference type="ARBA" id="ARBA00022989"/>
    </source>
</evidence>
<feature type="compositionally biased region" description="Polar residues" evidence="10">
    <location>
        <begin position="59"/>
        <end position="75"/>
    </location>
</feature>
<dbReference type="RefSeq" id="WP_034354354.1">
    <property type="nucleotide sequence ID" value="NZ_JRPR02000001.1"/>
</dbReference>
<feature type="compositionally biased region" description="Low complexity" evidence="10">
    <location>
        <begin position="139"/>
        <end position="154"/>
    </location>
</feature>
<protein>
    <submittedName>
        <fullName evidence="13">Energy transducer TonB</fullName>
    </submittedName>
</protein>
<dbReference type="GO" id="GO:0015031">
    <property type="term" value="P:protein transport"/>
    <property type="evidence" value="ECO:0007669"/>
    <property type="project" value="UniProtKB-KW"/>
</dbReference>
<dbReference type="Gene3D" id="3.30.1150.10">
    <property type="match status" value="1"/>
</dbReference>
<gene>
    <name evidence="13" type="ORF">LS71_003200</name>
</gene>
<evidence type="ECO:0000256" key="3">
    <source>
        <dbReference type="ARBA" id="ARBA00022448"/>
    </source>
</evidence>
<dbReference type="OrthoDB" id="5348636at2"/>
<dbReference type="PANTHER" id="PTHR33446">
    <property type="entry name" value="PROTEIN TONB-RELATED"/>
    <property type="match status" value="1"/>
</dbReference>
<dbReference type="InterPro" id="IPR003538">
    <property type="entry name" value="TonB"/>
</dbReference>
<dbReference type="GO" id="GO:0055085">
    <property type="term" value="P:transmembrane transport"/>
    <property type="evidence" value="ECO:0007669"/>
    <property type="project" value="InterPro"/>
</dbReference>
<keyword evidence="6 11" id="KW-0812">Transmembrane</keyword>
<keyword evidence="4" id="KW-1003">Cell membrane</keyword>
<keyword evidence="9 11" id="KW-0472">Membrane</keyword>
<dbReference type="AlphaFoldDB" id="A0A4U8TD27"/>
<feature type="transmembrane region" description="Helical" evidence="11">
    <location>
        <begin position="9"/>
        <end position="29"/>
    </location>
</feature>
<accession>A0A4U8TD27</accession>
<keyword evidence="8 11" id="KW-1133">Transmembrane helix</keyword>
<dbReference type="SUPFAM" id="SSF74653">
    <property type="entry name" value="TolA/TonB C-terminal domain"/>
    <property type="match status" value="1"/>
</dbReference>
<evidence type="ECO:0000256" key="4">
    <source>
        <dbReference type="ARBA" id="ARBA00022475"/>
    </source>
</evidence>
<keyword evidence="7" id="KW-0653">Protein transport</keyword>
<dbReference type="InterPro" id="IPR051045">
    <property type="entry name" value="TonB-dependent_transducer"/>
</dbReference>
<dbReference type="InterPro" id="IPR006260">
    <property type="entry name" value="TonB/TolA_C"/>
</dbReference>
<proteinExistence type="inferred from homology"/>
<organism evidence="13 14">
    <name type="scientific">Helicobacter jaachi</name>
    <dbReference type="NCBI Taxonomy" id="1677920"/>
    <lineage>
        <taxon>Bacteria</taxon>
        <taxon>Pseudomonadati</taxon>
        <taxon>Campylobacterota</taxon>
        <taxon>Epsilonproteobacteria</taxon>
        <taxon>Campylobacterales</taxon>
        <taxon>Helicobacteraceae</taxon>
        <taxon>Helicobacter</taxon>
    </lineage>
</organism>
<feature type="domain" description="TonB C-terminal" evidence="12">
    <location>
        <begin position="166"/>
        <end position="254"/>
    </location>
</feature>
<comment type="subcellular location">
    <subcellularLocation>
        <location evidence="1">Cell inner membrane</location>
        <topology evidence="1">Single-pass membrane protein</topology>
        <orientation evidence="1">Periplasmic side</orientation>
    </subcellularLocation>
</comment>
<dbReference type="Proteomes" id="UP000029733">
    <property type="component" value="Unassembled WGS sequence"/>
</dbReference>
<dbReference type="STRING" id="1677920.LS71_04710"/>
<keyword evidence="14" id="KW-1185">Reference proteome</keyword>
<feature type="compositionally biased region" description="Basic and acidic residues" evidence="10">
    <location>
        <begin position="116"/>
        <end position="131"/>
    </location>
</feature>
<evidence type="ECO:0000256" key="2">
    <source>
        <dbReference type="ARBA" id="ARBA00006555"/>
    </source>
</evidence>
<sequence>MRTLSSQTLGFICACVLYLLAFLCLYWQFDTLYALLSRPTPYEVTSIALSHFEGAQEAPTPTQQPISKPTPQTPLSKSIAPPKKPKKSKASKDTPKMPRKERAQDSRITESANDIKSAEATESTESKHTDSKPMNSKLADSVAPSAQASSSSQAMQANEQADIIDEYAQKIYELIDRAYVYPQSLQAKGIRGEVRLKFGITQNGELHDVQVLKSDNKQLEQAALRILKQASHKFPKPQRERKMLVILSFGTKRP</sequence>
<evidence type="ECO:0000313" key="14">
    <source>
        <dbReference type="Proteomes" id="UP000029733"/>
    </source>
</evidence>
<dbReference type="GO" id="GO:0031992">
    <property type="term" value="F:energy transducer activity"/>
    <property type="evidence" value="ECO:0007669"/>
    <property type="project" value="InterPro"/>
</dbReference>
<comment type="similarity">
    <text evidence="2">Belongs to the TonB family.</text>
</comment>
<comment type="caution">
    <text evidence="13">The sequence shown here is derived from an EMBL/GenBank/DDBJ whole genome shotgun (WGS) entry which is preliminary data.</text>
</comment>
<name>A0A4U8TD27_9HELI</name>
<evidence type="ECO:0000259" key="12">
    <source>
        <dbReference type="PROSITE" id="PS52015"/>
    </source>
</evidence>